<feature type="chain" id="PRO_5034395494" evidence="1">
    <location>
        <begin position="21"/>
        <end position="101"/>
    </location>
</feature>
<organism evidence="2 3">
    <name type="scientific">Telmatocola sphagniphila</name>
    <dbReference type="NCBI Taxonomy" id="1123043"/>
    <lineage>
        <taxon>Bacteria</taxon>
        <taxon>Pseudomonadati</taxon>
        <taxon>Planctomycetota</taxon>
        <taxon>Planctomycetia</taxon>
        <taxon>Gemmatales</taxon>
        <taxon>Gemmataceae</taxon>
    </lineage>
</organism>
<sequence length="101" mass="11125">MKKWILTLAAALLVVGASEAGGPFSAFKPQHKSYGDRPVLPVFQAAPWYLYWPYDAHFQTPAPIYGAFYAPPQMGGFNAQPYFPGSPTNQYPGTPMPYGPR</sequence>
<proteinExistence type="predicted"/>
<reference evidence="2" key="1">
    <citation type="submission" date="2021-05" db="EMBL/GenBank/DDBJ databases">
        <title>Complete genome sequence of the cellulolytic planctomycete Telmatocola sphagniphila SP2T and characterization of the first cellulase from planctomycetes.</title>
        <authorList>
            <person name="Rakitin A.L."/>
            <person name="Beletsky A.V."/>
            <person name="Naumoff D.G."/>
            <person name="Kulichevskaya I.S."/>
            <person name="Mardanov A.V."/>
            <person name="Ravin N.V."/>
            <person name="Dedysh S.N."/>
        </authorList>
    </citation>
    <scope>NUCLEOTIDE SEQUENCE</scope>
    <source>
        <strain evidence="2">SP2T</strain>
    </source>
</reference>
<feature type="signal peptide" evidence="1">
    <location>
        <begin position="1"/>
        <end position="20"/>
    </location>
</feature>
<accession>A0A8E6B9R4</accession>
<evidence type="ECO:0000256" key="1">
    <source>
        <dbReference type="SAM" id="SignalP"/>
    </source>
</evidence>
<protein>
    <submittedName>
        <fullName evidence="2">Uncharacterized protein</fullName>
    </submittedName>
</protein>
<keyword evidence="3" id="KW-1185">Reference proteome</keyword>
<dbReference type="AlphaFoldDB" id="A0A8E6B9R4"/>
<dbReference type="KEGG" id="tsph:KIH39_11485"/>
<name>A0A8E6B9R4_9BACT</name>
<keyword evidence="1" id="KW-0732">Signal</keyword>
<dbReference type="EMBL" id="CP074694">
    <property type="protein sequence ID" value="QVL34497.1"/>
    <property type="molecule type" value="Genomic_DNA"/>
</dbReference>
<dbReference type="RefSeq" id="WP_213499546.1">
    <property type="nucleotide sequence ID" value="NZ_CP074694.1"/>
</dbReference>
<dbReference type="Proteomes" id="UP000676194">
    <property type="component" value="Chromosome"/>
</dbReference>
<evidence type="ECO:0000313" key="3">
    <source>
        <dbReference type="Proteomes" id="UP000676194"/>
    </source>
</evidence>
<gene>
    <name evidence="2" type="ORF">KIH39_11485</name>
</gene>
<evidence type="ECO:0000313" key="2">
    <source>
        <dbReference type="EMBL" id="QVL34497.1"/>
    </source>
</evidence>